<keyword evidence="2" id="KW-0472">Membrane</keyword>
<dbReference type="CDD" id="cd20706">
    <property type="entry name" value="MIX_II"/>
    <property type="match status" value="1"/>
</dbReference>
<organism evidence="4 5">
    <name type="scientific">Cricetibacter osteomyelitidis</name>
    <dbReference type="NCBI Taxonomy" id="1521931"/>
    <lineage>
        <taxon>Bacteria</taxon>
        <taxon>Pseudomonadati</taxon>
        <taxon>Pseudomonadota</taxon>
        <taxon>Gammaproteobacteria</taxon>
        <taxon>Pasteurellales</taxon>
        <taxon>Pasteurellaceae</taxon>
        <taxon>Cricetibacter</taxon>
    </lineage>
</organism>
<feature type="compositionally biased region" description="Polar residues" evidence="1">
    <location>
        <begin position="11"/>
        <end position="24"/>
    </location>
</feature>
<feature type="domain" description="Toxin VasX N-terminal region" evidence="3">
    <location>
        <begin position="22"/>
        <end position="172"/>
    </location>
</feature>
<dbReference type="RefSeq" id="WP_243647889.1">
    <property type="nucleotide sequence ID" value="NZ_SLYB01000004.1"/>
</dbReference>
<accession>A0A4R2T3E6</accession>
<feature type="transmembrane region" description="Helical" evidence="2">
    <location>
        <begin position="706"/>
        <end position="729"/>
    </location>
</feature>
<name>A0A4R2T3E6_9PAST</name>
<evidence type="ECO:0000313" key="4">
    <source>
        <dbReference type="EMBL" id="TCP96515.1"/>
    </source>
</evidence>
<keyword evidence="2" id="KW-0812">Transmembrane</keyword>
<comment type="caution">
    <text evidence="4">The sequence shown here is derived from an EMBL/GenBank/DDBJ whole genome shotgun (WGS) entry which is preliminary data.</text>
</comment>
<sequence>MSNDRKEHIGTLSSPNGILSTQSGGSTHQLMQLRQGFVYIYTYNKHRLFSTDKSGKWLVFRYITHTDDMNSASEFERPSGAETHQGQYTFLLYKWGEQGANGKWQVGKLDGKHYPCVANISTFSCPFVDKDADKVDIAYSEYAWSSEIFARLENDSELRQSMMTTVEVNKSQDTHQRLLGSLPSHVLEYGDKDEELPIVTQSWYTQLATQSRLPKQSSMLPYEKALMVALEDVVGEMHELQKVIFDLTEAQNEYYAKYSYPITIGNMIDPKIAYDVQGKAYPFKAEERVIAQKGVQSALISEFNSKMTALLKEPFERYEKPINLLVKQLVQLANQRFSYKQFFTIDKDIVGYTPKEGTTDRGYYVFCRLQADLTCGLECSSEGVKVLESLFSDKSVPSGNAPSVLGWLKEHSQKVTDGVYALAMKVPLSQRAKVLEGYFQGMESIYTFAGRTISNVWAKSEPKAIENYLKIYGAERILNNPEYAFAELAENLVQEARDQLYKYRQNSGKITKKEINRYLSQVKRDLKAQGKISANEINELNEVLARNERFYGFSGVLAIYAGIVSLSNDVSIQRKLIHTPAGKLAMDPIMLKTTAILDISIGSADTAYALGIINKPNEMVAVSGVRNFSGAMRAGLINLRAITYSFASIIGGLLTAVIAFGGLSEAIKNEDNVSMTANGAILGASGVIALSGIFQIFAIDGTLSAALGVASPYAFVIILLATAAIALWGDTPAETWVKKGFWGKSFNYLYWDNKERDKIDKQIKRAQILANEQVAKDAQLHLERAELIATGQVDAVFSTALTMNENIEDYLLISQGFEKELYEYDIQSGLQVTEIGKGYYRISCAEFRYSPPTTSNLIINVYQWGSAQAKAISQFYHTPATKEVTFSLNENRINVDDVRVAVIFTDKEGEVFKGYYETKQFKQRTSELLEKNKALIEKWTAENGELID</sequence>
<reference evidence="4 5" key="1">
    <citation type="submission" date="2019-03" db="EMBL/GenBank/DDBJ databases">
        <title>Genomic Encyclopedia of Type Strains, Phase IV (KMG-IV): sequencing the most valuable type-strain genomes for metagenomic binning, comparative biology and taxonomic classification.</title>
        <authorList>
            <person name="Goeker M."/>
        </authorList>
    </citation>
    <scope>NUCLEOTIDE SEQUENCE [LARGE SCALE GENOMIC DNA]</scope>
    <source>
        <strain evidence="4 5">DSM 28404</strain>
    </source>
</reference>
<dbReference type="Pfam" id="PF20249">
    <property type="entry name" value="VasX_N"/>
    <property type="match status" value="1"/>
</dbReference>
<keyword evidence="2" id="KW-1133">Transmembrane helix</keyword>
<evidence type="ECO:0000256" key="1">
    <source>
        <dbReference type="SAM" id="MobiDB-lite"/>
    </source>
</evidence>
<feature type="transmembrane region" description="Helical" evidence="2">
    <location>
        <begin position="641"/>
        <end position="660"/>
    </location>
</feature>
<dbReference type="InterPro" id="IPR046864">
    <property type="entry name" value="VasX_N"/>
</dbReference>
<evidence type="ECO:0000259" key="3">
    <source>
        <dbReference type="Pfam" id="PF20249"/>
    </source>
</evidence>
<evidence type="ECO:0000256" key="2">
    <source>
        <dbReference type="SAM" id="Phobius"/>
    </source>
</evidence>
<dbReference type="EMBL" id="SLYB01000004">
    <property type="protein sequence ID" value="TCP96515.1"/>
    <property type="molecule type" value="Genomic_DNA"/>
</dbReference>
<protein>
    <recommendedName>
        <fullName evidence="3">Toxin VasX N-terminal region domain-containing protein</fullName>
    </recommendedName>
</protein>
<dbReference type="Proteomes" id="UP000295763">
    <property type="component" value="Unassembled WGS sequence"/>
</dbReference>
<feature type="transmembrane region" description="Helical" evidence="2">
    <location>
        <begin position="680"/>
        <end position="699"/>
    </location>
</feature>
<gene>
    <name evidence="4" type="ORF">EDC44_10448</name>
</gene>
<keyword evidence="5" id="KW-1185">Reference proteome</keyword>
<proteinExistence type="predicted"/>
<dbReference type="AlphaFoldDB" id="A0A4R2T3E6"/>
<evidence type="ECO:0000313" key="5">
    <source>
        <dbReference type="Proteomes" id="UP000295763"/>
    </source>
</evidence>
<feature type="region of interest" description="Disordered" evidence="1">
    <location>
        <begin position="1"/>
        <end position="24"/>
    </location>
</feature>